<keyword evidence="3" id="KW-1185">Reference proteome</keyword>
<evidence type="ECO:0000313" key="3">
    <source>
        <dbReference type="Proteomes" id="UP001230145"/>
    </source>
</evidence>
<proteinExistence type="predicted"/>
<gene>
    <name evidence="2" type="ORF">J2S45_000838</name>
</gene>
<organism evidence="2 3">
    <name type="scientific">Trueperella abortisuis</name>
    <dbReference type="NCBI Taxonomy" id="445930"/>
    <lineage>
        <taxon>Bacteria</taxon>
        <taxon>Bacillati</taxon>
        <taxon>Actinomycetota</taxon>
        <taxon>Actinomycetes</taxon>
        <taxon>Actinomycetales</taxon>
        <taxon>Actinomycetaceae</taxon>
        <taxon>Trueperella</taxon>
    </lineage>
</organism>
<reference evidence="2 3" key="1">
    <citation type="submission" date="2023-07" db="EMBL/GenBank/DDBJ databases">
        <title>Sequencing the genomes of 1000 actinobacteria strains.</title>
        <authorList>
            <person name="Klenk H.-P."/>
        </authorList>
    </citation>
    <scope>NUCLEOTIDE SEQUENCE [LARGE SCALE GENOMIC DNA]</scope>
    <source>
        <strain evidence="2 3">DSM 19515</strain>
    </source>
</reference>
<protein>
    <submittedName>
        <fullName evidence="2">Uncharacterized protein</fullName>
    </submittedName>
</protein>
<comment type="caution">
    <text evidence="2">The sequence shown here is derived from an EMBL/GenBank/DDBJ whole genome shotgun (WGS) entry which is preliminary data.</text>
</comment>
<accession>A0ABT9PHG9</accession>
<feature type="region of interest" description="Disordered" evidence="1">
    <location>
        <begin position="1"/>
        <end position="60"/>
    </location>
</feature>
<dbReference type="EMBL" id="JAUSQL010000001">
    <property type="protein sequence ID" value="MDP9832159.1"/>
    <property type="molecule type" value="Genomic_DNA"/>
</dbReference>
<evidence type="ECO:0000256" key="1">
    <source>
        <dbReference type="SAM" id="MobiDB-lite"/>
    </source>
</evidence>
<evidence type="ECO:0000313" key="2">
    <source>
        <dbReference type="EMBL" id="MDP9832159.1"/>
    </source>
</evidence>
<sequence>MSEHGCGCGGKGHGGHGHGGHGGCGCGGKGKHHGVRTANTPAEAPDDRSEGRNQLGLRGK</sequence>
<dbReference type="Proteomes" id="UP001230145">
    <property type="component" value="Unassembled WGS sequence"/>
</dbReference>
<feature type="compositionally biased region" description="Gly residues" evidence="1">
    <location>
        <begin position="1"/>
        <end position="12"/>
    </location>
</feature>
<dbReference type="RefSeq" id="WP_296932164.1">
    <property type="nucleotide sequence ID" value="NZ_JAUSQL010000001.1"/>
</dbReference>
<name>A0ABT9PHG9_9ACTO</name>